<dbReference type="InterPro" id="IPR056000">
    <property type="entry name" value="DUF7578"/>
</dbReference>
<feature type="compositionally biased region" description="Basic and acidic residues" evidence="1">
    <location>
        <begin position="220"/>
        <end position="237"/>
    </location>
</feature>
<reference evidence="5 6" key="1">
    <citation type="submission" date="2017-03" db="EMBL/GenBank/DDBJ databases">
        <title>An alternative strategy for trypanosome survival in the mammalian bloodstream revealed through genome and transcriptome analysis of the ubiquitous bovine parasite Trypanosoma (Megatrypanum) theileri.</title>
        <authorList>
            <person name="Kelly S."/>
            <person name="Ivens A."/>
            <person name="Mott A."/>
            <person name="O'Neill E."/>
            <person name="Emms D."/>
            <person name="Macleod O."/>
            <person name="Voorheis P."/>
            <person name="Matthews J."/>
            <person name="Matthews K."/>
            <person name="Carrington M."/>
        </authorList>
    </citation>
    <scope>NUCLEOTIDE SEQUENCE [LARGE SCALE GENOMIC DNA]</scope>
    <source>
        <strain evidence="5">Edinburgh</strain>
    </source>
</reference>
<dbReference type="RefSeq" id="XP_028881017.1">
    <property type="nucleotide sequence ID" value="XM_029027513.1"/>
</dbReference>
<evidence type="ECO:0000313" key="5">
    <source>
        <dbReference type="EMBL" id="ORC86951.1"/>
    </source>
</evidence>
<dbReference type="NCBIfam" id="TIGR01631">
    <property type="entry name" value="Trypano_RHS"/>
    <property type="match status" value="1"/>
</dbReference>
<organism evidence="5 6">
    <name type="scientific">Trypanosoma theileri</name>
    <dbReference type="NCBI Taxonomy" id="67003"/>
    <lineage>
        <taxon>Eukaryota</taxon>
        <taxon>Discoba</taxon>
        <taxon>Euglenozoa</taxon>
        <taxon>Kinetoplastea</taxon>
        <taxon>Metakinetoplastina</taxon>
        <taxon>Trypanosomatida</taxon>
        <taxon>Trypanosomatidae</taxon>
        <taxon>Trypanosoma</taxon>
    </lineage>
</organism>
<dbReference type="InterPro" id="IPR006518">
    <property type="entry name" value="Trypano_RHS"/>
</dbReference>
<feature type="region of interest" description="Disordered" evidence="1">
    <location>
        <begin position="1"/>
        <end position="36"/>
    </location>
</feature>
<dbReference type="InterPro" id="IPR046836">
    <property type="entry name" value="RHS_C"/>
</dbReference>
<proteinExistence type="predicted"/>
<feature type="non-terminal residue" evidence="5">
    <location>
        <position position="378"/>
    </location>
</feature>
<dbReference type="Pfam" id="PF20445">
    <property type="entry name" value="RHS_N"/>
    <property type="match status" value="1"/>
</dbReference>
<dbReference type="EMBL" id="NBCO01000024">
    <property type="protein sequence ID" value="ORC86951.1"/>
    <property type="molecule type" value="Genomic_DNA"/>
</dbReference>
<accession>A0A1X0NQS8</accession>
<feature type="domain" description="DUF7578" evidence="4">
    <location>
        <begin position="61"/>
        <end position="122"/>
    </location>
</feature>
<dbReference type="OrthoDB" id="241103at2759"/>
<name>A0A1X0NQS8_9TRYP</name>
<dbReference type="Pfam" id="PF07999">
    <property type="entry name" value="RHSP"/>
    <property type="match status" value="1"/>
</dbReference>
<evidence type="ECO:0000259" key="2">
    <source>
        <dbReference type="Pfam" id="PF07999"/>
    </source>
</evidence>
<dbReference type="VEuPathDB" id="TriTrypDB:TM35_000241010"/>
<gene>
    <name evidence="5" type="ORF">TM35_000241010</name>
</gene>
<dbReference type="InterPro" id="IPR046835">
    <property type="entry name" value="RHS_N"/>
</dbReference>
<comment type="caution">
    <text evidence="5">The sequence shown here is derived from an EMBL/GenBank/DDBJ whole genome shotgun (WGS) entry which is preliminary data.</text>
</comment>
<dbReference type="Proteomes" id="UP000192257">
    <property type="component" value="Unassembled WGS sequence"/>
</dbReference>
<feature type="compositionally biased region" description="Basic and acidic residues" evidence="1">
    <location>
        <begin position="14"/>
        <end position="29"/>
    </location>
</feature>
<evidence type="ECO:0000313" key="6">
    <source>
        <dbReference type="Proteomes" id="UP000192257"/>
    </source>
</evidence>
<feature type="domain" description="Retrotransposon hot spot protein N-terminal" evidence="3">
    <location>
        <begin position="185"/>
        <end position="293"/>
    </location>
</feature>
<evidence type="ECO:0000256" key="1">
    <source>
        <dbReference type="SAM" id="MobiDB-lite"/>
    </source>
</evidence>
<sequence>MNVHASNEEEDLTSVEHTHGEVMSRREGENDPDQPPAVRARVEVVPQPKWTLNSRVREVLVETPKLNDFLRNNVGGRGVVDSNENVTMEAFAVQPDMYIQDKELRDHITALPTYKRIEAANNLNEVANNLEKAGVYSLQQWDEFTEKESILLMARGKLDGALNIAKGKQMFVSQNATSVVVEGVYESLYNATWHYVEGVDGEGFGMQVKEGHPPQPWTDDEVRKGSVEDDNDNEKPEDGRLELMLLTSKKGWSCTEFSMRKSCDIYVNKEVMRVWYKILKDMDEYFGNHVDAKKKLTPYVLIGTPGIGKSFAAGSFLLYQLLHYNAERIPVVAYFIRGGAYLFEKKSDGGKVTWYEEEEKAVIVVRGFFKQGEENKEK</sequence>
<dbReference type="GeneID" id="39987293"/>
<dbReference type="AlphaFoldDB" id="A0A1X0NQS8"/>
<protein>
    <submittedName>
        <fullName evidence="5">Putative retrotransposon hot spot (RHS) protein</fullName>
    </submittedName>
</protein>
<feature type="domain" description="Retrotransposon hot spot protein,C-terminal" evidence="2">
    <location>
        <begin position="300"/>
        <end position="367"/>
    </location>
</feature>
<feature type="region of interest" description="Disordered" evidence="1">
    <location>
        <begin position="206"/>
        <end position="237"/>
    </location>
</feature>
<evidence type="ECO:0000259" key="4">
    <source>
        <dbReference type="Pfam" id="PF24466"/>
    </source>
</evidence>
<keyword evidence="6" id="KW-1185">Reference proteome</keyword>
<dbReference type="Pfam" id="PF24466">
    <property type="entry name" value="DUF7578"/>
    <property type="match status" value="1"/>
</dbReference>
<evidence type="ECO:0000259" key="3">
    <source>
        <dbReference type="Pfam" id="PF20445"/>
    </source>
</evidence>